<dbReference type="Pfam" id="PF01433">
    <property type="entry name" value="Peptidase_M1"/>
    <property type="match status" value="1"/>
</dbReference>
<keyword evidence="7" id="KW-0482">Metalloprotease</keyword>
<dbReference type="InterPro" id="IPR001930">
    <property type="entry name" value="Peptidase_M1"/>
</dbReference>
<evidence type="ECO:0000313" key="15">
    <source>
        <dbReference type="WBParaSite" id="SSLN_0001160001-mRNA-1"/>
    </source>
</evidence>
<comment type="similarity">
    <text evidence="1">Belongs to the peptidase M1 family.</text>
</comment>
<dbReference type="GO" id="GO:0070006">
    <property type="term" value="F:metalloaminopeptidase activity"/>
    <property type="evidence" value="ECO:0007669"/>
    <property type="project" value="TreeGrafter"/>
</dbReference>
<evidence type="ECO:0000256" key="4">
    <source>
        <dbReference type="ARBA" id="ARBA00022723"/>
    </source>
</evidence>
<dbReference type="InterPro" id="IPR014782">
    <property type="entry name" value="Peptidase_M1_dom"/>
</dbReference>
<evidence type="ECO:0000256" key="7">
    <source>
        <dbReference type="ARBA" id="ARBA00023049"/>
    </source>
</evidence>
<dbReference type="SUPFAM" id="SSF55486">
    <property type="entry name" value="Metalloproteases ('zincins'), catalytic domain"/>
    <property type="match status" value="1"/>
</dbReference>
<dbReference type="Proteomes" id="UP000275846">
    <property type="component" value="Unassembled WGS sequence"/>
</dbReference>
<evidence type="ECO:0000256" key="5">
    <source>
        <dbReference type="ARBA" id="ARBA00022801"/>
    </source>
</evidence>
<dbReference type="GO" id="GO:0008270">
    <property type="term" value="F:zinc ion binding"/>
    <property type="evidence" value="ECO:0007669"/>
    <property type="project" value="InterPro"/>
</dbReference>
<name>A0A183T3X5_SCHSO</name>
<dbReference type="GO" id="GO:0042277">
    <property type="term" value="F:peptide binding"/>
    <property type="evidence" value="ECO:0007669"/>
    <property type="project" value="TreeGrafter"/>
</dbReference>
<dbReference type="InterPro" id="IPR050344">
    <property type="entry name" value="Peptidase_M1_aminopeptidases"/>
</dbReference>
<dbReference type="PANTHER" id="PTHR11533">
    <property type="entry name" value="PROTEASE M1 ZINC METALLOPROTEASE"/>
    <property type="match status" value="1"/>
</dbReference>
<evidence type="ECO:0000313" key="13">
    <source>
        <dbReference type="EMBL" id="VDL97558.1"/>
    </source>
</evidence>
<gene>
    <name evidence="13" type="ORF">SSLN_LOCUS11173</name>
</gene>
<dbReference type="Pfam" id="PF00078">
    <property type="entry name" value="RVT_1"/>
    <property type="match status" value="1"/>
</dbReference>
<feature type="active site" description="Proton acceptor" evidence="8">
    <location>
        <position position="515"/>
    </location>
</feature>
<dbReference type="OrthoDB" id="275509at2759"/>
<sequence>MAWIFSLPYKKPSGSCNKFPAGKHRVRRNPIGYLKAWQVWLMAEVTTIFQEIWRQGQVPQDFKDATIVHLSLLNFAKKIFVRILLNHLTKAFDSVNRDGLWKLMQKFGCPERFTHMVRQLHDGMTARVTDNGTVSEAFAVTSGVKQGCVLAPILFSLRYADGPYHDERPGIRIAYRTGGHLLNSRRIQAPTRVSMTTVHDLIFTDDCALNTVTEEDMQRSMDLFAAGCATFGLTINTAKTMVINKPPPIVEYNDIKININGAQLNNWKPLLICHTHPGCTPPIPKLCNNNHTKSTSATPASNFMTAVNPTPTDHSVDATDTFLPSPPLALLAATNNTCTTPATAVATSDYLPPATSTTTVDPSTSDWDSPEVSRTIIPPPAGRPAPADGHNYVKVQFNRSPYMSTYLVAMVIGNLEYVSAKDVHGVDIRVFTPPGRKSCGEYALEVSLKTLPFYANLFGQKFPLPKCDLVAIPDFAFNAMENWGLITYRETALLIDQENTSLMSKQRVALTVAHELAHMWFGNLVTMEWWTHLWLNEGFATWIEYFAVDYCFPDYDIWTLFVSREYAHALRMDELKMSHPIEIDVYNPDEVEEIFDAVSYQKGASVIRMLNDYLGAEVFRAGLQLYIKRHQYSNTVTTDLWRALAEVSGQPVQEIMSTWTKQAGHPVLSVRLLPSADNQSLRLGIRQSRFLAEGGKEGSLNCCASLSHITLS</sequence>
<feature type="binding site" evidence="9">
    <location>
        <position position="514"/>
    </location>
    <ligand>
        <name>Zn(2+)</name>
        <dbReference type="ChEBI" id="CHEBI:29105"/>
        <note>catalytic</note>
    </ligand>
</feature>
<dbReference type="EMBL" id="UYSU01036342">
    <property type="protein sequence ID" value="VDL97558.1"/>
    <property type="molecule type" value="Genomic_DNA"/>
</dbReference>
<evidence type="ECO:0000256" key="10">
    <source>
        <dbReference type="PIRSR" id="PIRSR634016-4"/>
    </source>
</evidence>
<dbReference type="PROSITE" id="PS50878">
    <property type="entry name" value="RT_POL"/>
    <property type="match status" value="1"/>
</dbReference>
<dbReference type="PANTHER" id="PTHR11533:SF174">
    <property type="entry name" value="PUROMYCIN-SENSITIVE AMINOPEPTIDASE-RELATED"/>
    <property type="match status" value="1"/>
</dbReference>
<accession>A0A183T3X5</accession>
<feature type="domain" description="Reverse transcriptase" evidence="12">
    <location>
        <begin position="1"/>
        <end position="257"/>
    </location>
</feature>
<dbReference type="WBParaSite" id="SSLN_0001160001-mRNA-1">
    <property type="protein sequence ID" value="SSLN_0001160001-mRNA-1"/>
    <property type="gene ID" value="SSLN_0001160001"/>
</dbReference>
<evidence type="ECO:0000256" key="8">
    <source>
        <dbReference type="PIRSR" id="PIRSR634016-1"/>
    </source>
</evidence>
<keyword evidence="5" id="KW-0378">Hydrolase</keyword>
<evidence type="ECO:0000313" key="14">
    <source>
        <dbReference type="Proteomes" id="UP000275846"/>
    </source>
</evidence>
<proteinExistence type="inferred from homology"/>
<comment type="cofactor">
    <cofactor evidence="9">
        <name>Zn(2+)</name>
        <dbReference type="ChEBI" id="CHEBI:29105"/>
    </cofactor>
    <text evidence="9">Binds 1 zinc ion per subunit.</text>
</comment>
<dbReference type="CDD" id="cd09601">
    <property type="entry name" value="M1_APN-Q_like"/>
    <property type="match status" value="1"/>
</dbReference>
<keyword evidence="14" id="KW-1185">Reference proteome</keyword>
<keyword evidence="2" id="KW-0031">Aminopeptidase</keyword>
<dbReference type="InterPro" id="IPR000477">
    <property type="entry name" value="RT_dom"/>
</dbReference>
<protein>
    <submittedName>
        <fullName evidence="15">Reverse transcriptase domain-containing protein</fullName>
    </submittedName>
</protein>
<evidence type="ECO:0000256" key="3">
    <source>
        <dbReference type="ARBA" id="ARBA00022670"/>
    </source>
</evidence>
<dbReference type="GO" id="GO:0005737">
    <property type="term" value="C:cytoplasm"/>
    <property type="evidence" value="ECO:0007669"/>
    <property type="project" value="TreeGrafter"/>
</dbReference>
<dbReference type="GO" id="GO:0016020">
    <property type="term" value="C:membrane"/>
    <property type="evidence" value="ECO:0007669"/>
    <property type="project" value="TreeGrafter"/>
</dbReference>
<evidence type="ECO:0000259" key="12">
    <source>
        <dbReference type="PROSITE" id="PS50878"/>
    </source>
</evidence>
<feature type="compositionally biased region" description="Low complexity" evidence="11">
    <location>
        <begin position="349"/>
        <end position="367"/>
    </location>
</feature>
<dbReference type="STRING" id="70667.A0A183T3X5"/>
<evidence type="ECO:0000256" key="1">
    <source>
        <dbReference type="ARBA" id="ARBA00010136"/>
    </source>
</evidence>
<keyword evidence="6 9" id="KW-0862">Zinc</keyword>
<dbReference type="Gene3D" id="1.10.390.10">
    <property type="entry name" value="Neutral Protease Domain 2"/>
    <property type="match status" value="1"/>
</dbReference>
<reference evidence="15" key="1">
    <citation type="submission" date="2016-06" db="UniProtKB">
        <authorList>
            <consortium name="WormBaseParasite"/>
        </authorList>
    </citation>
    <scope>IDENTIFICATION</scope>
</reference>
<feature type="binding site" evidence="9">
    <location>
        <position position="537"/>
    </location>
    <ligand>
        <name>Zn(2+)</name>
        <dbReference type="ChEBI" id="CHEBI:29105"/>
        <note>catalytic</note>
    </ligand>
</feature>
<dbReference type="InterPro" id="IPR034016">
    <property type="entry name" value="M1_APN-typ"/>
</dbReference>
<feature type="site" description="Transition state stabilizer" evidence="10">
    <location>
        <position position="600"/>
    </location>
</feature>
<evidence type="ECO:0000256" key="11">
    <source>
        <dbReference type="SAM" id="MobiDB-lite"/>
    </source>
</evidence>
<dbReference type="AlphaFoldDB" id="A0A183T3X5"/>
<evidence type="ECO:0000256" key="6">
    <source>
        <dbReference type="ARBA" id="ARBA00022833"/>
    </source>
</evidence>
<dbReference type="GO" id="GO:0005615">
    <property type="term" value="C:extracellular space"/>
    <property type="evidence" value="ECO:0007669"/>
    <property type="project" value="TreeGrafter"/>
</dbReference>
<evidence type="ECO:0000256" key="2">
    <source>
        <dbReference type="ARBA" id="ARBA00022438"/>
    </source>
</evidence>
<evidence type="ECO:0000256" key="9">
    <source>
        <dbReference type="PIRSR" id="PIRSR634016-3"/>
    </source>
</evidence>
<dbReference type="InterPro" id="IPR027268">
    <property type="entry name" value="Peptidase_M4/M1_CTD_sf"/>
</dbReference>
<reference evidence="13 14" key="2">
    <citation type="submission" date="2018-11" db="EMBL/GenBank/DDBJ databases">
        <authorList>
            <consortium name="Pathogen Informatics"/>
        </authorList>
    </citation>
    <scope>NUCLEOTIDE SEQUENCE [LARGE SCALE GENOMIC DNA]</scope>
    <source>
        <strain evidence="13 14">NST_G2</strain>
    </source>
</reference>
<feature type="binding site" evidence="9">
    <location>
        <position position="518"/>
    </location>
    <ligand>
        <name>Zn(2+)</name>
        <dbReference type="ChEBI" id="CHEBI:29105"/>
        <note>catalytic</note>
    </ligand>
</feature>
<keyword evidence="4 9" id="KW-0479">Metal-binding</keyword>
<dbReference type="PRINTS" id="PR00756">
    <property type="entry name" value="ALADIPTASE"/>
</dbReference>
<dbReference type="GO" id="GO:0043171">
    <property type="term" value="P:peptide catabolic process"/>
    <property type="evidence" value="ECO:0007669"/>
    <property type="project" value="TreeGrafter"/>
</dbReference>
<feature type="region of interest" description="Disordered" evidence="11">
    <location>
        <begin position="349"/>
        <end position="371"/>
    </location>
</feature>
<organism evidence="15">
    <name type="scientific">Schistocephalus solidus</name>
    <name type="common">Tapeworm</name>
    <dbReference type="NCBI Taxonomy" id="70667"/>
    <lineage>
        <taxon>Eukaryota</taxon>
        <taxon>Metazoa</taxon>
        <taxon>Spiralia</taxon>
        <taxon>Lophotrochozoa</taxon>
        <taxon>Platyhelminthes</taxon>
        <taxon>Cestoda</taxon>
        <taxon>Eucestoda</taxon>
        <taxon>Diphyllobothriidea</taxon>
        <taxon>Diphyllobothriidae</taxon>
        <taxon>Schistocephalus</taxon>
    </lineage>
</organism>
<keyword evidence="3" id="KW-0645">Protease</keyword>
<dbReference type="FunFam" id="1.10.390.10:FF:000001">
    <property type="entry name" value="Aminopeptidase"/>
    <property type="match status" value="1"/>
</dbReference>
<dbReference type="GO" id="GO:0006508">
    <property type="term" value="P:proteolysis"/>
    <property type="evidence" value="ECO:0007669"/>
    <property type="project" value="UniProtKB-KW"/>
</dbReference>